<keyword evidence="2" id="KW-0804">Transcription</keyword>
<evidence type="ECO:0000313" key="4">
    <source>
        <dbReference type="EMBL" id="KAF8408733.1"/>
    </source>
</evidence>
<sequence>MFRFVCKKLIQTSKLKIGISTSISTSSISINKHSFTVSYLVNSCGLSEEAAIAASNKIHLQLKTSDRANSVLSLFSNHGFTKPQISKLITRRPSLLLADSQKTLSPKIEFLLSRGLSGPDLAKIICRDPFVLAKGLELQFIPSFDYLKTVLHTDNNVAAVLKRTTRFVLTNLQQIIEPNIALLRAHGVPESRISTLLIYQPRSILQSSDRFNEILEKIKDMGFDSQSSTFVLAINVIAGTTETTWQGKLAVYRRWGWSEDQIHSAIRKQPLCMLTSEKKIMEVMDFLVNIMGWKSSVIANCPSLLLLSLEKRIIPRCSVIQVLLSKGLIGKDLSLSSVLKASEKDFLKKYVTKYLVEVPQLLEVYQGLALDLRKSVG</sequence>
<evidence type="ECO:0000256" key="2">
    <source>
        <dbReference type="ARBA" id="ARBA00022472"/>
    </source>
</evidence>
<dbReference type="FunFam" id="1.25.70.10:FF:000001">
    <property type="entry name" value="Mitochondrial transcription termination factor-like"/>
    <property type="match status" value="1"/>
</dbReference>
<keyword evidence="2" id="KW-0805">Transcription regulation</keyword>
<dbReference type="PANTHER" id="PTHR13068">
    <property type="entry name" value="CGI-12 PROTEIN-RELATED"/>
    <property type="match status" value="1"/>
</dbReference>
<evidence type="ECO:0000256" key="3">
    <source>
        <dbReference type="ARBA" id="ARBA00022946"/>
    </source>
</evidence>
<comment type="similarity">
    <text evidence="1">Belongs to the mTERF family.</text>
</comment>
<keyword evidence="3" id="KW-0809">Transit peptide</keyword>
<organism evidence="4 5">
    <name type="scientific">Tetracentron sinense</name>
    <name type="common">Spur-leaf</name>
    <dbReference type="NCBI Taxonomy" id="13715"/>
    <lineage>
        <taxon>Eukaryota</taxon>
        <taxon>Viridiplantae</taxon>
        <taxon>Streptophyta</taxon>
        <taxon>Embryophyta</taxon>
        <taxon>Tracheophyta</taxon>
        <taxon>Spermatophyta</taxon>
        <taxon>Magnoliopsida</taxon>
        <taxon>Trochodendrales</taxon>
        <taxon>Trochodendraceae</taxon>
        <taxon>Tetracentron</taxon>
    </lineage>
</organism>
<evidence type="ECO:0000313" key="5">
    <source>
        <dbReference type="Proteomes" id="UP000655225"/>
    </source>
</evidence>
<accession>A0A835DLV7</accession>
<dbReference type="SMART" id="SM00733">
    <property type="entry name" value="Mterf"/>
    <property type="match status" value="6"/>
</dbReference>
<name>A0A835DLV7_TETSI</name>
<dbReference type="InterPro" id="IPR003690">
    <property type="entry name" value="MTERF"/>
</dbReference>
<dbReference type="InterPro" id="IPR038538">
    <property type="entry name" value="MTERF_sf"/>
</dbReference>
<evidence type="ECO:0000256" key="1">
    <source>
        <dbReference type="ARBA" id="ARBA00007692"/>
    </source>
</evidence>
<gene>
    <name evidence="4" type="ORF">HHK36_004801</name>
</gene>
<dbReference type="PANTHER" id="PTHR13068:SF133">
    <property type="entry name" value="MITOCHONDRIAL TRANSCRIPTION TERMINATION FACTOR FAMILY PROTEIN"/>
    <property type="match status" value="1"/>
</dbReference>
<proteinExistence type="inferred from homology"/>
<dbReference type="OMA" id="KRFSQVY"/>
<dbReference type="Pfam" id="PF02536">
    <property type="entry name" value="mTERF"/>
    <property type="match status" value="2"/>
</dbReference>
<reference evidence="4 5" key="1">
    <citation type="submission" date="2020-04" db="EMBL/GenBank/DDBJ databases">
        <title>Plant Genome Project.</title>
        <authorList>
            <person name="Zhang R.-G."/>
        </authorList>
    </citation>
    <scope>NUCLEOTIDE SEQUENCE [LARGE SCALE GENOMIC DNA]</scope>
    <source>
        <strain evidence="4">YNK0</strain>
        <tissue evidence="4">Leaf</tissue>
    </source>
</reference>
<dbReference type="EMBL" id="JABCRI010000003">
    <property type="protein sequence ID" value="KAF8408733.1"/>
    <property type="molecule type" value="Genomic_DNA"/>
</dbReference>
<keyword evidence="2" id="KW-0806">Transcription termination</keyword>
<comment type="caution">
    <text evidence="4">The sequence shown here is derived from an EMBL/GenBank/DDBJ whole genome shotgun (WGS) entry which is preliminary data.</text>
</comment>
<dbReference type="Gene3D" id="1.25.70.10">
    <property type="entry name" value="Transcription termination factor 3, mitochondrial"/>
    <property type="match status" value="1"/>
</dbReference>
<dbReference type="AlphaFoldDB" id="A0A835DLV7"/>
<dbReference type="GO" id="GO:0003676">
    <property type="term" value="F:nucleic acid binding"/>
    <property type="evidence" value="ECO:0007669"/>
    <property type="project" value="InterPro"/>
</dbReference>
<dbReference type="GO" id="GO:0006353">
    <property type="term" value="P:DNA-templated transcription termination"/>
    <property type="evidence" value="ECO:0007669"/>
    <property type="project" value="UniProtKB-KW"/>
</dbReference>
<dbReference type="OrthoDB" id="637682at2759"/>
<keyword evidence="5" id="KW-1185">Reference proteome</keyword>
<protein>
    <submittedName>
        <fullName evidence="4">Uncharacterized protein</fullName>
    </submittedName>
</protein>
<dbReference type="Proteomes" id="UP000655225">
    <property type="component" value="Unassembled WGS sequence"/>
</dbReference>